<dbReference type="PANTHER" id="PTHR21496:SF23">
    <property type="entry name" value="3-PHENYLPROPIONATE_CINNAMIC ACID DIOXYGENASE FERREDOXIN SUBUNIT"/>
    <property type="match status" value="1"/>
</dbReference>
<dbReference type="AlphaFoldDB" id="A0A6J4U7J4"/>
<name>A0A6J4U7J4_9BACT</name>
<evidence type="ECO:0000313" key="6">
    <source>
        <dbReference type="EMBL" id="CAA9542759.1"/>
    </source>
</evidence>
<dbReference type="SUPFAM" id="SSF50022">
    <property type="entry name" value="ISP domain"/>
    <property type="match status" value="1"/>
</dbReference>
<gene>
    <name evidence="6" type="ORF">AVDCRST_MAG88-153</name>
</gene>
<evidence type="ECO:0000256" key="3">
    <source>
        <dbReference type="ARBA" id="ARBA00023004"/>
    </source>
</evidence>
<keyword evidence="3" id="KW-0408">Iron</keyword>
<dbReference type="InterPro" id="IPR017941">
    <property type="entry name" value="Rieske_2Fe-2S"/>
</dbReference>
<dbReference type="EMBL" id="CADCWM010000048">
    <property type="protein sequence ID" value="CAA9542759.1"/>
    <property type="molecule type" value="Genomic_DNA"/>
</dbReference>
<organism evidence="6">
    <name type="scientific">uncultured Thermomicrobiales bacterium</name>
    <dbReference type="NCBI Taxonomy" id="1645740"/>
    <lineage>
        <taxon>Bacteria</taxon>
        <taxon>Pseudomonadati</taxon>
        <taxon>Thermomicrobiota</taxon>
        <taxon>Thermomicrobia</taxon>
        <taxon>Thermomicrobiales</taxon>
        <taxon>environmental samples</taxon>
    </lineage>
</organism>
<dbReference type="InterPro" id="IPR036922">
    <property type="entry name" value="Rieske_2Fe-2S_sf"/>
</dbReference>
<evidence type="ECO:0000259" key="5">
    <source>
        <dbReference type="PROSITE" id="PS51296"/>
    </source>
</evidence>
<keyword evidence="4" id="KW-0411">Iron-sulfur</keyword>
<dbReference type="GO" id="GO:0051537">
    <property type="term" value="F:2 iron, 2 sulfur cluster binding"/>
    <property type="evidence" value="ECO:0007669"/>
    <property type="project" value="UniProtKB-KW"/>
</dbReference>
<dbReference type="PROSITE" id="PS51296">
    <property type="entry name" value="RIESKE"/>
    <property type="match status" value="1"/>
</dbReference>
<evidence type="ECO:0000256" key="4">
    <source>
        <dbReference type="ARBA" id="ARBA00023014"/>
    </source>
</evidence>
<dbReference type="PANTHER" id="PTHR21496">
    <property type="entry name" value="FERREDOXIN-RELATED"/>
    <property type="match status" value="1"/>
</dbReference>
<keyword evidence="1" id="KW-0001">2Fe-2S</keyword>
<feature type="domain" description="Rieske" evidence="5">
    <location>
        <begin position="16"/>
        <end position="126"/>
    </location>
</feature>
<protein>
    <recommendedName>
        <fullName evidence="5">Rieske domain-containing protein</fullName>
    </recommendedName>
</protein>
<reference evidence="6" key="1">
    <citation type="submission" date="2020-02" db="EMBL/GenBank/DDBJ databases">
        <authorList>
            <person name="Meier V. D."/>
        </authorList>
    </citation>
    <scope>NUCLEOTIDE SEQUENCE</scope>
    <source>
        <strain evidence="6">AVDCRST_MAG88</strain>
    </source>
</reference>
<keyword evidence="2" id="KW-0479">Metal-binding</keyword>
<evidence type="ECO:0000256" key="2">
    <source>
        <dbReference type="ARBA" id="ARBA00022723"/>
    </source>
</evidence>
<evidence type="ECO:0000256" key="1">
    <source>
        <dbReference type="ARBA" id="ARBA00022714"/>
    </source>
</evidence>
<accession>A0A6J4U7J4</accession>
<dbReference type="Gene3D" id="2.102.10.10">
    <property type="entry name" value="Rieske [2Fe-2S] iron-sulphur domain"/>
    <property type="match status" value="1"/>
</dbReference>
<dbReference type="GO" id="GO:0046872">
    <property type="term" value="F:metal ion binding"/>
    <property type="evidence" value="ECO:0007669"/>
    <property type="project" value="UniProtKB-KW"/>
</dbReference>
<sequence>MTERVASTTGSGPRQWPVARSSEIAPGERRFVEVKGHSIALFNVNGEFIAVLNLCPHELAPVCLGRVGGTTLPSPPGEYRWGREGEVLACPWHGWEFDLLTGKALADGRVRLRRYPVTVADDTVYLTL</sequence>
<proteinExistence type="predicted"/>
<dbReference type="Pfam" id="PF00355">
    <property type="entry name" value="Rieske"/>
    <property type="match status" value="1"/>
</dbReference>